<dbReference type="Proteomes" id="UP000314294">
    <property type="component" value="Unassembled WGS sequence"/>
</dbReference>
<gene>
    <name evidence="2" type="ORF">EYF80_036508</name>
</gene>
<organism evidence="2 3">
    <name type="scientific">Liparis tanakae</name>
    <name type="common">Tanaka's snailfish</name>
    <dbReference type="NCBI Taxonomy" id="230148"/>
    <lineage>
        <taxon>Eukaryota</taxon>
        <taxon>Metazoa</taxon>
        <taxon>Chordata</taxon>
        <taxon>Craniata</taxon>
        <taxon>Vertebrata</taxon>
        <taxon>Euteleostomi</taxon>
        <taxon>Actinopterygii</taxon>
        <taxon>Neopterygii</taxon>
        <taxon>Teleostei</taxon>
        <taxon>Neoteleostei</taxon>
        <taxon>Acanthomorphata</taxon>
        <taxon>Eupercaria</taxon>
        <taxon>Perciformes</taxon>
        <taxon>Cottioidei</taxon>
        <taxon>Cottales</taxon>
        <taxon>Liparidae</taxon>
        <taxon>Liparis</taxon>
    </lineage>
</organism>
<accession>A0A4Z2GKH1</accession>
<name>A0A4Z2GKH1_9TELE</name>
<evidence type="ECO:0000313" key="2">
    <source>
        <dbReference type="EMBL" id="TNN53274.1"/>
    </source>
</evidence>
<evidence type="ECO:0000256" key="1">
    <source>
        <dbReference type="SAM" id="MobiDB-lite"/>
    </source>
</evidence>
<dbReference type="AlphaFoldDB" id="A0A4Z2GKH1"/>
<reference evidence="2 3" key="1">
    <citation type="submission" date="2019-03" db="EMBL/GenBank/DDBJ databases">
        <title>First draft genome of Liparis tanakae, snailfish: a comprehensive survey of snailfish specific genes.</title>
        <authorList>
            <person name="Kim W."/>
            <person name="Song I."/>
            <person name="Jeong J.-H."/>
            <person name="Kim D."/>
            <person name="Kim S."/>
            <person name="Ryu S."/>
            <person name="Song J.Y."/>
            <person name="Lee S.K."/>
        </authorList>
    </citation>
    <scope>NUCLEOTIDE SEQUENCE [LARGE SCALE GENOMIC DNA]</scope>
    <source>
        <tissue evidence="2">Muscle</tissue>
    </source>
</reference>
<feature type="region of interest" description="Disordered" evidence="1">
    <location>
        <begin position="174"/>
        <end position="193"/>
    </location>
</feature>
<feature type="region of interest" description="Disordered" evidence="1">
    <location>
        <begin position="64"/>
        <end position="85"/>
    </location>
</feature>
<dbReference type="EMBL" id="SRLO01000520">
    <property type="protein sequence ID" value="TNN53274.1"/>
    <property type="molecule type" value="Genomic_DNA"/>
</dbReference>
<proteinExistence type="predicted"/>
<keyword evidence="3" id="KW-1185">Reference proteome</keyword>
<evidence type="ECO:0000313" key="3">
    <source>
        <dbReference type="Proteomes" id="UP000314294"/>
    </source>
</evidence>
<comment type="caution">
    <text evidence="2">The sequence shown here is derived from an EMBL/GenBank/DDBJ whole genome shotgun (WGS) entry which is preliminary data.</text>
</comment>
<protein>
    <submittedName>
        <fullName evidence="2">Uncharacterized protein</fullName>
    </submittedName>
</protein>
<sequence length="193" mass="20172">MVRPTRVIQCYIPQAPQGAKGPGADVAVAVKSVNLSTLPSLRGRRGLVYAACCIAPDKVSRGLGREHATRSVAADGEGGTKSGGRRWVSWSPGGDDVGSVGQEMGLLHMEFGTSLGHVLVLPPSRETFVSVPAARSSSVLSPLPLGNLSRSCCTVLNRWSGISTELPRRVQRLGSRPCDKTGDPETSGLVTVG</sequence>